<dbReference type="PANTHER" id="PTHR37984">
    <property type="entry name" value="PROTEIN CBG26694"/>
    <property type="match status" value="1"/>
</dbReference>
<dbReference type="InterPro" id="IPR043502">
    <property type="entry name" value="DNA/RNA_pol_sf"/>
</dbReference>
<evidence type="ECO:0000256" key="7">
    <source>
        <dbReference type="ARBA" id="ARBA00022759"/>
    </source>
</evidence>
<dbReference type="SMART" id="SM00343">
    <property type="entry name" value="ZnF_C2HC"/>
    <property type="match status" value="2"/>
</dbReference>
<evidence type="ECO:0000256" key="5">
    <source>
        <dbReference type="ARBA" id="ARBA00022722"/>
    </source>
</evidence>
<evidence type="ECO:0000256" key="10">
    <source>
        <dbReference type="SAM" id="MobiDB-lite"/>
    </source>
</evidence>
<dbReference type="CDD" id="cd01647">
    <property type="entry name" value="RT_LTR"/>
    <property type="match status" value="1"/>
</dbReference>
<feature type="region of interest" description="Disordered" evidence="10">
    <location>
        <begin position="332"/>
        <end position="354"/>
    </location>
</feature>
<dbReference type="RefSeq" id="XP_052746928.1">
    <property type="nucleotide sequence ID" value="XM_052890968.1"/>
</dbReference>
<evidence type="ECO:0000313" key="15">
    <source>
        <dbReference type="RefSeq" id="XP_052746929.1"/>
    </source>
</evidence>
<dbReference type="InterPro" id="IPR036875">
    <property type="entry name" value="Znf_CCHC_sf"/>
</dbReference>
<dbReference type="InterPro" id="IPR000477">
    <property type="entry name" value="RT_dom"/>
</dbReference>
<feature type="compositionally biased region" description="Basic residues" evidence="10">
    <location>
        <begin position="79"/>
        <end position="96"/>
    </location>
</feature>
<evidence type="ECO:0000256" key="2">
    <source>
        <dbReference type="ARBA" id="ARBA00022670"/>
    </source>
</evidence>
<dbReference type="Gene3D" id="3.10.10.10">
    <property type="entry name" value="HIV Type 1 Reverse Transcriptase, subunit A, domain 1"/>
    <property type="match status" value="1"/>
</dbReference>
<sequence length="1279" mass="146050">MDRQLETPDPGEHRSRSRMRERSRSRLRTRSPSRILGRELEPSRKRVKILERQLLLERERLLHAGSNNRSCSRYNTQHRTSHRVTPQRRSSRRHRSGNASPDHRRAETGASDVHPAERRGAAGYDKRSRSPSISKNCIADILKSFKDSLTSQPPTHDTRSNFQKVDHMNILPNFDPSAKNQRVDVWLNKVNECAGVYGWDDKTITHFAMQKLQGLAKTWYEGLNSILFTWPQWQEKLVNAFPCEQNYGQALEEMLKRKSKYHEPIEVYFYEKLALLNQCDIVGKRAVDCIIHGISDRTLKSGALALRSSNPDHLLQFLISSKDSYQSYDRNHVRNKTDNSSTRNQSNQKSTTRTGSFQGCYNCKEKGHSFLFCPKPLVKCIQCHKVGHSADMCLSKKDNRVMNNDSIPKTMCVSTNSNENNSRSLPNSKFNKDVQINGAIRQAFVDFGSEVTLVKESFIKELGVAHDNIPSLLKGFGNGLVKSLGGLLLSISIDGVSAHVLCRVVCDNLLEKAILIGQSYTEQPHIIVYKDATKLQFMDIGKEMPLSDPGIQESLIGVRMVGSVELHGAASVRARVEPSSEGHILVRNRVAGKPTKQYFICGGLYRSQSGYVGITVFPCSSSCWIANCSLLCRAKRVDVVSRVIIEPPEIPVTIEGNFDEKQIRVSDKVPEDAKQRLLDLLKRYKHCFASSLKDLGCTNKATMNIELTSQRPVVYRPYRLSHLEREKVRAMVKEMLDAGIVRESSSEYASPIILVRKKDGSLRMCVDYRMLNSITVKERYPMPIMEDEIARLTGQACFISLDLTSGYYQVPISEHSKHLTSFVTPDGQYEFNRMPFGLANAPAVFQRMMNSILGSARFGKATAYLDDVLIYGRDPIECLDRLEEVLQLIESANLTLNIDKCDFLRDTIDYLGYEISAAGVRPGEKKILSVKNFPRPKNVHNVRQFLGLASYFRKFVKDFACIAFPLSKLLKKDAVWTWNNDQEEAFENLKVRLVNRPILAIYDPAAETELHTDASRLGIGGILLQRHSGNDTFCPVAYYSRQTSPEEKNFHSYELETLAVVCSLRKFRVYLLGNSFKIVTDCSALRSTFSKRDLIPRIARWWLLLQEFQCLVEYRPGVKMGHVDALSRNPVVSSDEYLTENASAVRVIIDNDDWLHTLQLGDTELCRIKQILNSNLDEKGLQYIKDNYLIKDNKLFRYLESDKDNLRWVVPKGARWQICRMNHDDIGHFGVEKTLERIKKNYWFGKMTKFVKKICKFVHRMCICQNSFKLERKSAPSYR</sequence>
<dbReference type="PROSITE" id="PS50878">
    <property type="entry name" value="RT_POL"/>
    <property type="match status" value="1"/>
</dbReference>
<dbReference type="Gene3D" id="4.10.60.10">
    <property type="entry name" value="Zinc finger, CCHC-type"/>
    <property type="match status" value="1"/>
</dbReference>
<feature type="compositionally biased region" description="Basic and acidic residues" evidence="10">
    <location>
        <begin position="1"/>
        <end position="24"/>
    </location>
</feature>
<keyword evidence="8" id="KW-0238">DNA-binding</keyword>
<keyword evidence="5" id="KW-0540">Nuclease</keyword>
<reference evidence="13 14" key="1">
    <citation type="submission" date="2025-05" db="UniProtKB">
        <authorList>
            <consortium name="RefSeq"/>
        </authorList>
    </citation>
    <scope>IDENTIFICATION</scope>
</reference>
<dbReference type="RefSeq" id="XP_052746927.1">
    <property type="nucleotide sequence ID" value="XM_052890967.1"/>
</dbReference>
<evidence type="ECO:0000256" key="6">
    <source>
        <dbReference type="ARBA" id="ARBA00022750"/>
    </source>
</evidence>
<accession>A0ABM3M626</accession>
<evidence type="ECO:0000256" key="8">
    <source>
        <dbReference type="ARBA" id="ARBA00023125"/>
    </source>
</evidence>
<keyword evidence="2" id="KW-0645">Protease</keyword>
<protein>
    <recommendedName>
        <fullName evidence="1">RNA-directed DNA polymerase</fullName>
        <ecNumber evidence="1">2.7.7.49</ecNumber>
    </recommendedName>
</protein>
<keyword evidence="9" id="KW-0511">Multifunctional enzyme</keyword>
<keyword evidence="6" id="KW-0064">Aspartyl protease</keyword>
<name>A0ABM3M626_BICAN</name>
<dbReference type="Pfam" id="PF17919">
    <property type="entry name" value="RT_RNaseH_2"/>
    <property type="match status" value="1"/>
</dbReference>
<feature type="region of interest" description="Disordered" evidence="10">
    <location>
        <begin position="67"/>
        <end position="131"/>
    </location>
</feature>
<dbReference type="InterPro" id="IPR043128">
    <property type="entry name" value="Rev_trsase/Diguanyl_cyclase"/>
</dbReference>
<dbReference type="InterPro" id="IPR021109">
    <property type="entry name" value="Peptidase_aspartic_dom_sf"/>
</dbReference>
<dbReference type="InterPro" id="IPR001878">
    <property type="entry name" value="Znf_CCHC"/>
</dbReference>
<evidence type="ECO:0000259" key="11">
    <source>
        <dbReference type="PROSITE" id="PS50878"/>
    </source>
</evidence>
<dbReference type="Proteomes" id="UP001652582">
    <property type="component" value="Unplaced"/>
</dbReference>
<feature type="compositionally biased region" description="Basic and acidic residues" evidence="10">
    <location>
        <begin position="114"/>
        <end position="128"/>
    </location>
</feature>
<evidence type="ECO:0000313" key="13">
    <source>
        <dbReference type="RefSeq" id="XP_052746927.1"/>
    </source>
</evidence>
<dbReference type="Pfam" id="PF17921">
    <property type="entry name" value="Integrase_H2C2"/>
    <property type="match status" value="1"/>
</dbReference>
<dbReference type="SUPFAM" id="SSF57756">
    <property type="entry name" value="Retrovirus zinc finger-like domains"/>
    <property type="match status" value="1"/>
</dbReference>
<dbReference type="InterPro" id="IPR041588">
    <property type="entry name" value="Integrase_H2C2"/>
</dbReference>
<dbReference type="EC" id="2.7.7.49" evidence="1"/>
<dbReference type="SUPFAM" id="SSF50630">
    <property type="entry name" value="Acid proteases"/>
    <property type="match status" value="1"/>
</dbReference>
<dbReference type="CDD" id="cd00303">
    <property type="entry name" value="retropepsin_like"/>
    <property type="match status" value="1"/>
</dbReference>
<keyword evidence="7" id="KW-0378">Hydrolase</keyword>
<keyword evidence="4" id="KW-0548">Nucleotidyltransferase</keyword>
<dbReference type="RefSeq" id="XP_052746929.1">
    <property type="nucleotide sequence ID" value="XM_052890969.1"/>
</dbReference>
<dbReference type="Gene3D" id="3.30.70.270">
    <property type="match status" value="2"/>
</dbReference>
<evidence type="ECO:0000256" key="3">
    <source>
        <dbReference type="ARBA" id="ARBA00022679"/>
    </source>
</evidence>
<dbReference type="Gene3D" id="1.10.340.70">
    <property type="match status" value="1"/>
</dbReference>
<keyword evidence="7" id="KW-0255">Endonuclease</keyword>
<dbReference type="CDD" id="cd09274">
    <property type="entry name" value="RNase_HI_RT_Ty3"/>
    <property type="match status" value="1"/>
</dbReference>
<feature type="domain" description="Reverse transcriptase" evidence="11">
    <location>
        <begin position="736"/>
        <end position="915"/>
    </location>
</feature>
<evidence type="ECO:0000256" key="9">
    <source>
        <dbReference type="ARBA" id="ARBA00023268"/>
    </source>
</evidence>
<organism evidence="12 14">
    <name type="scientific">Bicyclus anynana</name>
    <name type="common">Squinting bush brown butterfly</name>
    <dbReference type="NCBI Taxonomy" id="110368"/>
    <lineage>
        <taxon>Eukaryota</taxon>
        <taxon>Metazoa</taxon>
        <taxon>Ecdysozoa</taxon>
        <taxon>Arthropoda</taxon>
        <taxon>Hexapoda</taxon>
        <taxon>Insecta</taxon>
        <taxon>Pterygota</taxon>
        <taxon>Neoptera</taxon>
        <taxon>Endopterygota</taxon>
        <taxon>Lepidoptera</taxon>
        <taxon>Glossata</taxon>
        <taxon>Ditrysia</taxon>
        <taxon>Papilionoidea</taxon>
        <taxon>Nymphalidae</taxon>
        <taxon>Satyrinae</taxon>
        <taxon>Satyrini</taxon>
        <taxon>Mycalesina</taxon>
        <taxon>Bicyclus</taxon>
    </lineage>
</organism>
<dbReference type="InterPro" id="IPR041577">
    <property type="entry name" value="RT_RNaseH_2"/>
</dbReference>
<feature type="region of interest" description="Disordered" evidence="10">
    <location>
        <begin position="1"/>
        <end position="39"/>
    </location>
</feature>
<keyword evidence="3" id="KW-0808">Transferase</keyword>
<dbReference type="SUPFAM" id="SSF56672">
    <property type="entry name" value="DNA/RNA polymerases"/>
    <property type="match status" value="1"/>
</dbReference>
<proteinExistence type="predicted"/>
<dbReference type="InterPro" id="IPR050951">
    <property type="entry name" value="Retrovirus_Pol_polyprotein"/>
</dbReference>
<evidence type="ECO:0000256" key="1">
    <source>
        <dbReference type="ARBA" id="ARBA00012493"/>
    </source>
</evidence>
<feature type="compositionally biased region" description="Polar residues" evidence="10">
    <location>
        <begin position="338"/>
        <end position="354"/>
    </location>
</feature>
<evidence type="ECO:0000256" key="4">
    <source>
        <dbReference type="ARBA" id="ARBA00022695"/>
    </source>
</evidence>
<feature type="compositionally biased region" description="Polar residues" evidence="10">
    <location>
        <begin position="67"/>
        <end position="78"/>
    </location>
</feature>
<dbReference type="PANTHER" id="PTHR37984:SF5">
    <property type="entry name" value="PROTEIN NYNRIN-LIKE"/>
    <property type="match status" value="1"/>
</dbReference>
<keyword evidence="12" id="KW-1185">Reference proteome</keyword>
<gene>
    <name evidence="13 14 15" type="primary">LOC128199800</name>
</gene>
<dbReference type="GeneID" id="128199800"/>
<dbReference type="Pfam" id="PF00078">
    <property type="entry name" value="RVT_1"/>
    <property type="match status" value="1"/>
</dbReference>
<evidence type="ECO:0000313" key="12">
    <source>
        <dbReference type="Proteomes" id="UP001652582"/>
    </source>
</evidence>
<evidence type="ECO:0000313" key="14">
    <source>
        <dbReference type="RefSeq" id="XP_052746928.1"/>
    </source>
</evidence>